<dbReference type="Gene3D" id="1.25.40.20">
    <property type="entry name" value="Ankyrin repeat-containing domain"/>
    <property type="match status" value="1"/>
</dbReference>
<evidence type="ECO:0000256" key="2">
    <source>
        <dbReference type="ARBA" id="ARBA00023043"/>
    </source>
</evidence>
<geneLocation type="mitochondrion" evidence="4"/>
<proteinExistence type="predicted"/>
<keyword evidence="1" id="KW-0677">Repeat</keyword>
<dbReference type="AlphaFoldDB" id="A0A3P3YK07"/>
<accession>A0A3P3YK07</accession>
<dbReference type="Pfam" id="PF12796">
    <property type="entry name" value="Ank_2"/>
    <property type="match status" value="1"/>
</dbReference>
<evidence type="ECO:0000256" key="3">
    <source>
        <dbReference type="PROSITE-ProRule" id="PRU00023"/>
    </source>
</evidence>
<dbReference type="SUPFAM" id="SSF48403">
    <property type="entry name" value="Ankyrin repeat"/>
    <property type="match status" value="1"/>
</dbReference>
<dbReference type="GO" id="GO:0004842">
    <property type="term" value="F:ubiquitin-protein transferase activity"/>
    <property type="evidence" value="ECO:0007669"/>
    <property type="project" value="TreeGrafter"/>
</dbReference>
<evidence type="ECO:0000313" key="4">
    <source>
        <dbReference type="EMBL" id="SPR00531.1"/>
    </source>
</evidence>
<dbReference type="PANTHER" id="PTHR24171:SF8">
    <property type="entry name" value="BRCA1-ASSOCIATED RING DOMAIN PROTEIN 1"/>
    <property type="match status" value="1"/>
</dbReference>
<name>A0A3P3YK07_PLABS</name>
<keyword evidence="2 3" id="KW-0040">ANK repeat</keyword>
<dbReference type="PANTHER" id="PTHR24171">
    <property type="entry name" value="ANKYRIN REPEAT DOMAIN-CONTAINING PROTEIN 39-RELATED"/>
    <property type="match status" value="1"/>
</dbReference>
<dbReference type="Proteomes" id="UP000290189">
    <property type="component" value="Unassembled WGS sequence"/>
</dbReference>
<dbReference type="InterPro" id="IPR002110">
    <property type="entry name" value="Ankyrin_rpt"/>
</dbReference>
<dbReference type="PROSITE" id="PS50088">
    <property type="entry name" value="ANK_REPEAT"/>
    <property type="match status" value="1"/>
</dbReference>
<feature type="repeat" description="ANK" evidence="3">
    <location>
        <begin position="145"/>
        <end position="178"/>
    </location>
</feature>
<dbReference type="EMBL" id="OVEO01000014">
    <property type="protein sequence ID" value="SPR00531.1"/>
    <property type="molecule type" value="Genomic_DNA"/>
</dbReference>
<organism evidence="4 5">
    <name type="scientific">Plasmodiophora brassicae</name>
    <name type="common">Clubroot disease agent</name>
    <dbReference type="NCBI Taxonomy" id="37360"/>
    <lineage>
        <taxon>Eukaryota</taxon>
        <taxon>Sar</taxon>
        <taxon>Rhizaria</taxon>
        <taxon>Endomyxa</taxon>
        <taxon>Phytomyxea</taxon>
        <taxon>Plasmodiophorida</taxon>
        <taxon>Plasmodiophoridae</taxon>
        <taxon>Plasmodiophora</taxon>
    </lineage>
</organism>
<gene>
    <name evidence="4" type="ORF">PLBR_LOCUS7746</name>
</gene>
<reference evidence="4 5" key="1">
    <citation type="submission" date="2018-03" db="EMBL/GenBank/DDBJ databases">
        <authorList>
            <person name="Fogelqvist J."/>
        </authorList>
    </citation>
    <scope>NUCLEOTIDE SEQUENCE [LARGE SCALE GENOMIC DNA]</scope>
</reference>
<keyword evidence="4" id="KW-0496">Mitochondrion</keyword>
<dbReference type="PROSITE" id="PS50297">
    <property type="entry name" value="ANK_REP_REGION"/>
    <property type="match status" value="1"/>
</dbReference>
<dbReference type="GO" id="GO:0085020">
    <property type="term" value="P:protein K6-linked ubiquitination"/>
    <property type="evidence" value="ECO:0007669"/>
    <property type="project" value="TreeGrafter"/>
</dbReference>
<evidence type="ECO:0000256" key="1">
    <source>
        <dbReference type="ARBA" id="ARBA00022737"/>
    </source>
</evidence>
<protein>
    <submittedName>
        <fullName evidence="4">Uncharacterized protein</fullName>
    </submittedName>
</protein>
<evidence type="ECO:0000313" key="5">
    <source>
        <dbReference type="Proteomes" id="UP000290189"/>
    </source>
</evidence>
<dbReference type="InterPro" id="IPR036770">
    <property type="entry name" value="Ankyrin_rpt-contain_sf"/>
</dbReference>
<sequence length="279" mass="30662">MRSRQPPSTDQSRPPDCDFPMSSTNACEVAVCAKRSIRTASRRPPPFCGLDSLAQRPALPSAGQPDRALLQSCPDPHHTVQQRVPNPGYLQYGCDRTWCGMARALTCHERLLHNAARSGDVSTVRRVLQYHRDAVDVNSKDMQFYGYSALHWAAFKGFLDILIALVDDGGADVNNITVAHWTALHLASQAGHGRVCRWLIESGEANLELLTTDAKSATTVAADQSTSAIILGASERSRRRLLCIRITGCHRHLSGPLCDRQLVRLIMSHIKVSESLGTM</sequence>
<dbReference type="SMART" id="SM00248">
    <property type="entry name" value="ANK"/>
    <property type="match status" value="3"/>
</dbReference>